<dbReference type="Gene3D" id="1.10.10.60">
    <property type="entry name" value="Homeodomain-like"/>
    <property type="match status" value="1"/>
</dbReference>
<reference evidence="2 3" key="2">
    <citation type="journal article" date="2013" name="Genome Announc.">
        <title>Genome Sequence of Growth-Improving Paenibacillus mucilaginosus Strain KNP414.</title>
        <authorList>
            <person name="Lu J.J."/>
            <person name="Wang J.F."/>
            <person name="Hu X.F."/>
        </authorList>
    </citation>
    <scope>NUCLEOTIDE SEQUENCE [LARGE SCALE GENOMIC DNA]</scope>
    <source>
        <strain evidence="2 3">KNP414</strain>
    </source>
</reference>
<name>F8FK85_PAEMK</name>
<feature type="domain" description="DNA binding HTH" evidence="1">
    <location>
        <begin position="3"/>
        <end position="33"/>
    </location>
</feature>
<accession>F8FK85</accession>
<protein>
    <recommendedName>
        <fullName evidence="1">DNA binding HTH domain-containing protein</fullName>
    </recommendedName>
</protein>
<dbReference type="SUPFAM" id="SSF46689">
    <property type="entry name" value="Homeodomain-like"/>
    <property type="match status" value="1"/>
</dbReference>
<sequence length="45" mass="5153">MRRAVDRHGGNIVRASKELGLSRQSLQYRLRKLKLKQPAEPPLGQ</sequence>
<dbReference type="GO" id="GO:0043565">
    <property type="term" value="F:sequence-specific DNA binding"/>
    <property type="evidence" value="ECO:0007669"/>
    <property type="project" value="InterPro"/>
</dbReference>
<dbReference type="InterPro" id="IPR009057">
    <property type="entry name" value="Homeodomain-like_sf"/>
</dbReference>
<dbReference type="InterPro" id="IPR002197">
    <property type="entry name" value="HTH_Fis"/>
</dbReference>
<evidence type="ECO:0000259" key="1">
    <source>
        <dbReference type="Pfam" id="PF02954"/>
    </source>
</evidence>
<proteinExistence type="predicted"/>
<dbReference type="KEGG" id="pms:KNP414_06244"/>
<reference evidence="3" key="1">
    <citation type="submission" date="2011-06" db="EMBL/GenBank/DDBJ databases">
        <title>Complete genome sequence of Paenibacillus mucilaginosus KNP414.</title>
        <authorList>
            <person name="Wang J."/>
            <person name="Hu S."/>
            <person name="Hu X."/>
            <person name="Zhang B."/>
            <person name="Dong D."/>
            <person name="Zhang S."/>
            <person name="Zhao K."/>
            <person name="Wu D."/>
        </authorList>
    </citation>
    <scope>NUCLEOTIDE SEQUENCE [LARGE SCALE GENOMIC DNA]</scope>
    <source>
        <strain evidence="3">KNP414</strain>
    </source>
</reference>
<dbReference type="Proteomes" id="UP000006620">
    <property type="component" value="Chromosome"/>
</dbReference>
<dbReference type="AlphaFoldDB" id="F8FK85"/>
<gene>
    <name evidence="2" type="ordered locus">KNP414_06244</name>
</gene>
<dbReference type="PATRIC" id="fig|1036673.3.peg.5806"/>
<dbReference type="HOGENOM" id="CLU_3202887_0_0_9"/>
<dbReference type="Pfam" id="PF02954">
    <property type="entry name" value="HTH_8"/>
    <property type="match status" value="1"/>
</dbReference>
<evidence type="ECO:0000313" key="2">
    <source>
        <dbReference type="EMBL" id="AEI44766.1"/>
    </source>
</evidence>
<dbReference type="EMBL" id="CP002869">
    <property type="protein sequence ID" value="AEI44766.1"/>
    <property type="molecule type" value="Genomic_DNA"/>
</dbReference>
<evidence type="ECO:0000313" key="3">
    <source>
        <dbReference type="Proteomes" id="UP000006620"/>
    </source>
</evidence>
<organism evidence="2 3">
    <name type="scientific">Paenibacillus mucilaginosus (strain KNP414)</name>
    <dbReference type="NCBI Taxonomy" id="1036673"/>
    <lineage>
        <taxon>Bacteria</taxon>
        <taxon>Bacillati</taxon>
        <taxon>Bacillota</taxon>
        <taxon>Bacilli</taxon>
        <taxon>Bacillales</taxon>
        <taxon>Paenibacillaceae</taxon>
        <taxon>Paenibacillus</taxon>
    </lineage>
</organism>
<dbReference type="RefSeq" id="WP_013919910.1">
    <property type="nucleotide sequence ID" value="NC_015690.1"/>
</dbReference>